<dbReference type="Pfam" id="PF16411">
    <property type="entry name" value="SusF_SusE"/>
    <property type="match status" value="1"/>
</dbReference>
<comment type="caution">
    <text evidence="2">The sequence shown here is derived from an EMBL/GenBank/DDBJ whole genome shotgun (WGS) entry which is preliminary data.</text>
</comment>
<dbReference type="Gene3D" id="2.60.40.3610">
    <property type="match status" value="1"/>
</dbReference>
<protein>
    <submittedName>
        <fullName evidence="2">Outer membrane protein SusF</fullName>
    </submittedName>
</protein>
<sequence>MGDTFGDWDKDKASNLFTVNLETRTVVSPPTTTNGNLRMYVSHPWIPDWWQAEFNVYGTTIEYRNDGGDQAAVAVTAGQVATLHFDDNTGSIK</sequence>
<evidence type="ECO:0000313" key="2">
    <source>
        <dbReference type="EMBL" id="MPN02849.1"/>
    </source>
</evidence>
<organism evidence="2">
    <name type="scientific">bioreactor metagenome</name>
    <dbReference type="NCBI Taxonomy" id="1076179"/>
    <lineage>
        <taxon>unclassified sequences</taxon>
        <taxon>metagenomes</taxon>
        <taxon>ecological metagenomes</taxon>
    </lineage>
</organism>
<dbReference type="AlphaFoldDB" id="A0A645ENY0"/>
<name>A0A645ENY0_9ZZZZ</name>
<dbReference type="InterPro" id="IPR032187">
    <property type="entry name" value="SusF/SusE-like_C"/>
</dbReference>
<gene>
    <name evidence="2" type="primary">susF_1</name>
    <name evidence="2" type="ORF">SDC9_150070</name>
</gene>
<reference evidence="2" key="1">
    <citation type="submission" date="2019-08" db="EMBL/GenBank/DDBJ databases">
        <authorList>
            <person name="Kucharzyk K."/>
            <person name="Murdoch R.W."/>
            <person name="Higgins S."/>
            <person name="Loffler F."/>
        </authorList>
    </citation>
    <scope>NUCLEOTIDE SEQUENCE</scope>
</reference>
<dbReference type="GO" id="GO:2001070">
    <property type="term" value="F:starch binding"/>
    <property type="evidence" value="ECO:0007669"/>
    <property type="project" value="InterPro"/>
</dbReference>
<proteinExistence type="predicted"/>
<feature type="domain" description="Outer membrane protein SusF/SusE-like C-terminal" evidence="1">
    <location>
        <begin position="1"/>
        <end position="91"/>
    </location>
</feature>
<evidence type="ECO:0000259" key="1">
    <source>
        <dbReference type="Pfam" id="PF16411"/>
    </source>
</evidence>
<accession>A0A645ENY0</accession>
<dbReference type="GO" id="GO:0019867">
    <property type="term" value="C:outer membrane"/>
    <property type="evidence" value="ECO:0007669"/>
    <property type="project" value="InterPro"/>
</dbReference>
<dbReference type="EMBL" id="VSSQ01048804">
    <property type="protein sequence ID" value="MPN02849.1"/>
    <property type="molecule type" value="Genomic_DNA"/>
</dbReference>